<feature type="compositionally biased region" description="Pro residues" evidence="1">
    <location>
        <begin position="54"/>
        <end position="63"/>
    </location>
</feature>
<dbReference type="EMBL" id="JAEACU010000012">
    <property type="protein sequence ID" value="KAH7513196.1"/>
    <property type="molecule type" value="Genomic_DNA"/>
</dbReference>
<keyword evidence="2" id="KW-1133">Transmembrane helix</keyword>
<evidence type="ECO:0000313" key="4">
    <source>
        <dbReference type="Proteomes" id="UP000813462"/>
    </source>
</evidence>
<keyword evidence="2" id="KW-0472">Membrane</keyword>
<comment type="caution">
    <text evidence="3">The sequence shown here is derived from an EMBL/GenBank/DDBJ whole genome shotgun (WGS) entry which is preliminary data.</text>
</comment>
<accession>A0A978UEK3</accession>
<dbReference type="Proteomes" id="UP000813462">
    <property type="component" value="Unassembled WGS sequence"/>
</dbReference>
<organism evidence="3 4">
    <name type="scientific">Ziziphus jujuba var. spinosa</name>
    <dbReference type="NCBI Taxonomy" id="714518"/>
    <lineage>
        <taxon>Eukaryota</taxon>
        <taxon>Viridiplantae</taxon>
        <taxon>Streptophyta</taxon>
        <taxon>Embryophyta</taxon>
        <taxon>Tracheophyta</taxon>
        <taxon>Spermatophyta</taxon>
        <taxon>Magnoliopsida</taxon>
        <taxon>eudicotyledons</taxon>
        <taxon>Gunneridae</taxon>
        <taxon>Pentapetalae</taxon>
        <taxon>rosids</taxon>
        <taxon>fabids</taxon>
        <taxon>Rosales</taxon>
        <taxon>Rhamnaceae</taxon>
        <taxon>Paliureae</taxon>
        <taxon>Ziziphus</taxon>
    </lineage>
</organism>
<feature type="transmembrane region" description="Helical" evidence="2">
    <location>
        <begin position="15"/>
        <end position="39"/>
    </location>
</feature>
<name>A0A978UEK3_ZIZJJ</name>
<feature type="region of interest" description="Disordered" evidence="1">
    <location>
        <begin position="50"/>
        <end position="74"/>
    </location>
</feature>
<sequence length="74" mass="8159">MVFVVEVKLTGRIEMGFIVVVSLPLILFILILVLAFYLLGRSQGRREASVPQYYGPPAPPVQAHPPQDKAPSQV</sequence>
<keyword evidence="2" id="KW-0812">Transmembrane</keyword>
<evidence type="ECO:0000256" key="2">
    <source>
        <dbReference type="SAM" id="Phobius"/>
    </source>
</evidence>
<proteinExistence type="predicted"/>
<dbReference type="AlphaFoldDB" id="A0A978UEK3"/>
<evidence type="ECO:0000256" key="1">
    <source>
        <dbReference type="SAM" id="MobiDB-lite"/>
    </source>
</evidence>
<gene>
    <name evidence="3" type="ORF">FEM48_Zijuj12G0170700</name>
</gene>
<protein>
    <submittedName>
        <fullName evidence="3">Uncharacterized protein</fullName>
    </submittedName>
</protein>
<evidence type="ECO:0000313" key="3">
    <source>
        <dbReference type="EMBL" id="KAH7513196.1"/>
    </source>
</evidence>
<reference evidence="3" key="1">
    <citation type="journal article" date="2021" name="Front. Plant Sci.">
        <title>Chromosome-Scale Genome Assembly for Chinese Sour Jujube and Insights Into Its Genome Evolution and Domestication Signature.</title>
        <authorList>
            <person name="Shen L.-Y."/>
            <person name="Luo H."/>
            <person name="Wang X.-L."/>
            <person name="Wang X.-M."/>
            <person name="Qiu X.-J."/>
            <person name="Liu H."/>
            <person name="Zhou S.-S."/>
            <person name="Jia K.-H."/>
            <person name="Nie S."/>
            <person name="Bao Y.-T."/>
            <person name="Zhang R.-G."/>
            <person name="Yun Q.-Z."/>
            <person name="Chai Y.-H."/>
            <person name="Lu J.-Y."/>
            <person name="Li Y."/>
            <person name="Zhao S.-W."/>
            <person name="Mao J.-F."/>
            <person name="Jia S.-G."/>
            <person name="Mao Y.-M."/>
        </authorList>
    </citation>
    <scope>NUCLEOTIDE SEQUENCE</scope>
    <source>
        <strain evidence="3">AT0</strain>
        <tissue evidence="3">Leaf</tissue>
    </source>
</reference>